<keyword evidence="6" id="KW-0106">Calcium</keyword>
<dbReference type="InterPro" id="IPR036852">
    <property type="entry name" value="Peptidase_S8/S53_dom_sf"/>
</dbReference>
<dbReference type="Pfam" id="PF00082">
    <property type="entry name" value="Peptidase_S8"/>
    <property type="match status" value="1"/>
</dbReference>
<evidence type="ECO:0000313" key="11">
    <source>
        <dbReference type="Proteomes" id="UP001228059"/>
    </source>
</evidence>
<evidence type="ECO:0000256" key="1">
    <source>
        <dbReference type="ARBA" id="ARBA00001913"/>
    </source>
</evidence>
<dbReference type="InterPro" id="IPR050819">
    <property type="entry name" value="Tripeptidyl-peptidase_I"/>
</dbReference>
<proteinExistence type="predicted"/>
<keyword evidence="5 8" id="KW-0720">Serine protease</keyword>
<protein>
    <submittedName>
        <fullName evidence="10">S53 family peptidase</fullName>
        <ecNumber evidence="10">3.4.-.-</ecNumber>
    </submittedName>
</protein>
<dbReference type="AlphaFoldDB" id="A0AAJ6KM05"/>
<evidence type="ECO:0000259" key="9">
    <source>
        <dbReference type="PROSITE" id="PS51695"/>
    </source>
</evidence>
<dbReference type="InterPro" id="IPR030400">
    <property type="entry name" value="Sedolisin_dom"/>
</dbReference>
<sequence length="654" mass="68218">MHRRSAIGRARPCDAVPASPVRFTPGEIPMLDRIRRRPLLAVVLSASLAAGGAANAAPPVPEAKLAAMTATLRAAPVSFDVHLPSRDQAGLDAFLAEVQDPLSPQHHKWLSAAEFQRRFGPAPAQLAQVRAALQAAHMRVVQQGPTLHVSANADGVERLFAAPLVADLKAGQPARLAAAAPLQLPAALRANGVTVTGLTRGLPPAHLNSRVVASDPSNRYGKGTTSYWYNDLKQAYGYPSYQTMIGAPGQQHRLDGSGSTIAVLITSDVLDSDIAMMFDHEHFSRYAGNHANPTLYARRYVAGAKPGLHEGNEAASIEATLDVDMALGGAPGAHVLLYVVPDLTFGSLLAGYRQIVQDNEADVVSSSFGVCEKYFTAAYNSGRDATSVAGLFDAVFKQGNAQGITFVASSGDNAGLDCADTQYLVDGKNGRYIPGVEFPAADAHVTAVGGGNLFTAYKKGSLGSGYVSESAYAEPLQANDPYGVGALLSGGYFGAGGGVSTLFQRPAYQLRALGGARTSMRALPDVGMLVGGCPAIVVHPCQQDTSSVSLYFAGSIYKMVGTSVAAPEFASVAALLVQKQGRQGNLNDYLYRLAANGPEAFHRGIPGNNGVVSNDVPIAGKYNYTTGLGTPIVRLMIGALDAAPAGIPRSPSNP</sequence>
<organism evidence="10 11">
    <name type="scientific">Xanthomonas oryzae pv. leersiae</name>
    <dbReference type="NCBI Taxonomy" id="3112258"/>
    <lineage>
        <taxon>Bacteria</taxon>
        <taxon>Pseudomonadati</taxon>
        <taxon>Pseudomonadota</taxon>
        <taxon>Gammaproteobacteria</taxon>
        <taxon>Lysobacterales</taxon>
        <taxon>Lysobacteraceae</taxon>
        <taxon>Xanthomonas</taxon>
    </lineage>
</organism>
<evidence type="ECO:0000256" key="8">
    <source>
        <dbReference type="PROSITE-ProRule" id="PRU01032"/>
    </source>
</evidence>
<gene>
    <name evidence="10" type="ORF">QN060_03090</name>
</gene>
<name>A0AAJ6KM05_9XANT</name>
<evidence type="ECO:0000256" key="3">
    <source>
        <dbReference type="ARBA" id="ARBA00022723"/>
    </source>
</evidence>
<dbReference type="PANTHER" id="PTHR14218:SF15">
    <property type="entry name" value="TRIPEPTIDYL-PEPTIDASE 1"/>
    <property type="match status" value="1"/>
</dbReference>
<evidence type="ECO:0000256" key="5">
    <source>
        <dbReference type="ARBA" id="ARBA00022825"/>
    </source>
</evidence>
<dbReference type="SUPFAM" id="SSF52743">
    <property type="entry name" value="Subtilisin-like"/>
    <property type="match status" value="1"/>
</dbReference>
<feature type="domain" description="Peptidase S53" evidence="9">
    <location>
        <begin position="235"/>
        <end position="643"/>
    </location>
</feature>
<evidence type="ECO:0000313" key="10">
    <source>
        <dbReference type="EMBL" id="WIX07138.1"/>
    </source>
</evidence>
<comment type="cofactor">
    <cofactor evidence="1">
        <name>Ca(2+)</name>
        <dbReference type="ChEBI" id="CHEBI:29108"/>
    </cofactor>
</comment>
<evidence type="ECO:0000256" key="7">
    <source>
        <dbReference type="ARBA" id="ARBA00023145"/>
    </source>
</evidence>
<dbReference type="Gene3D" id="3.40.50.200">
    <property type="entry name" value="Peptidase S8/S53 domain"/>
    <property type="match status" value="1"/>
</dbReference>
<dbReference type="CDD" id="cd04056">
    <property type="entry name" value="Peptidases_S53"/>
    <property type="match status" value="1"/>
</dbReference>
<dbReference type="GO" id="GO:0004252">
    <property type="term" value="F:serine-type endopeptidase activity"/>
    <property type="evidence" value="ECO:0007669"/>
    <property type="project" value="UniProtKB-UniRule"/>
</dbReference>
<dbReference type="Pfam" id="PF09286">
    <property type="entry name" value="Pro-kuma_activ"/>
    <property type="match status" value="1"/>
</dbReference>
<dbReference type="PROSITE" id="PS51695">
    <property type="entry name" value="SEDOLISIN"/>
    <property type="match status" value="1"/>
</dbReference>
<dbReference type="EC" id="3.4.-.-" evidence="10"/>
<evidence type="ECO:0000256" key="2">
    <source>
        <dbReference type="ARBA" id="ARBA00022670"/>
    </source>
</evidence>
<keyword evidence="3" id="KW-0479">Metal-binding</keyword>
<dbReference type="GO" id="GO:0046872">
    <property type="term" value="F:metal ion binding"/>
    <property type="evidence" value="ECO:0007669"/>
    <property type="project" value="UniProtKB-KW"/>
</dbReference>
<feature type="active site" description="Charge relay system" evidence="8">
    <location>
        <position position="322"/>
    </location>
</feature>
<dbReference type="SUPFAM" id="SSF54897">
    <property type="entry name" value="Protease propeptides/inhibitors"/>
    <property type="match status" value="1"/>
</dbReference>
<dbReference type="CDD" id="cd11377">
    <property type="entry name" value="Pro-peptidase_S53"/>
    <property type="match status" value="1"/>
</dbReference>
<dbReference type="SMART" id="SM00944">
    <property type="entry name" value="Pro-kuma_activ"/>
    <property type="match status" value="1"/>
</dbReference>
<dbReference type="InterPro" id="IPR015366">
    <property type="entry name" value="S53_propep"/>
</dbReference>
<dbReference type="GO" id="GO:0006508">
    <property type="term" value="P:proteolysis"/>
    <property type="evidence" value="ECO:0007669"/>
    <property type="project" value="UniProtKB-KW"/>
</dbReference>
<dbReference type="Proteomes" id="UP001228059">
    <property type="component" value="Chromosome"/>
</dbReference>
<evidence type="ECO:0000256" key="4">
    <source>
        <dbReference type="ARBA" id="ARBA00022801"/>
    </source>
</evidence>
<keyword evidence="7" id="KW-0865">Zymogen</keyword>
<comment type="caution">
    <text evidence="8">Lacks conserved residue(s) required for the propagation of feature annotation.</text>
</comment>
<dbReference type="EMBL" id="CP127225">
    <property type="protein sequence ID" value="WIX07138.1"/>
    <property type="molecule type" value="Genomic_DNA"/>
</dbReference>
<keyword evidence="2 8" id="KW-0645">Protease</keyword>
<accession>A0AAJ6KM05</accession>
<reference evidence="10 11" key="1">
    <citation type="submission" date="2023-05" db="EMBL/GenBank/DDBJ databases">
        <title>Complete Genome Resource of Xanthomonas oryzae pv. leersiae Strain YNJC Isolated From Plateau Japonica Rice in Southwest China.</title>
        <authorList>
            <person name="Aa X."/>
            <person name="Mei L."/>
            <person name="Liu P."/>
            <person name="Yang Y."/>
            <person name="Tang C."/>
            <person name="Zhang F."/>
            <person name="Dong C."/>
            <person name="Wang B."/>
            <person name="Chen X."/>
            <person name="Dai L."/>
        </authorList>
    </citation>
    <scope>NUCLEOTIDE SEQUENCE [LARGE SCALE GENOMIC DNA]</scope>
    <source>
        <strain evidence="10 11">YNJC</strain>
    </source>
</reference>
<keyword evidence="4 8" id="KW-0378">Hydrolase</keyword>
<dbReference type="InterPro" id="IPR000209">
    <property type="entry name" value="Peptidase_S8/S53_dom"/>
</dbReference>
<feature type="active site" description="Charge relay system" evidence="8">
    <location>
        <position position="563"/>
    </location>
</feature>
<feature type="active site" description="Charge relay system" evidence="8">
    <location>
        <position position="318"/>
    </location>
</feature>
<dbReference type="GO" id="GO:0008240">
    <property type="term" value="F:tripeptidyl-peptidase activity"/>
    <property type="evidence" value="ECO:0007669"/>
    <property type="project" value="TreeGrafter"/>
</dbReference>
<evidence type="ECO:0000256" key="6">
    <source>
        <dbReference type="ARBA" id="ARBA00022837"/>
    </source>
</evidence>
<dbReference type="PANTHER" id="PTHR14218">
    <property type="entry name" value="PROTEASE S8 TRIPEPTIDYL PEPTIDASE I CLN2"/>
    <property type="match status" value="1"/>
</dbReference>